<feature type="domain" description="RNA polymerase sigma-70 region 2" evidence="1">
    <location>
        <begin position="13"/>
        <end position="68"/>
    </location>
</feature>
<evidence type="ECO:0000313" key="3">
    <source>
        <dbReference type="Proteomes" id="UP001484179"/>
    </source>
</evidence>
<reference evidence="2 3" key="1">
    <citation type="submission" date="2024-04" db="EMBL/GenBank/DDBJ databases">
        <title>Biological Control Activity of Plant Growth Promoting Rhizobacteria Burkholderia pyrrocinia BX1 against Tobacco black shank Introduction Tobacco black shank (TBS) caused by the oomycete Phytophthora. nicotianae (P. nicotianae) has become a destructive soil.</title>
        <authorList>
            <person name="Liu X."/>
            <person name="Shu C."/>
        </authorList>
    </citation>
    <scope>NUCLEOTIDE SEQUENCE [LARGE SCALE GENOMIC DNA]</scope>
    <source>
        <strain evidence="2 3">BX1</strain>
        <plasmid evidence="2 3">unnamed</plasmid>
    </source>
</reference>
<dbReference type="Pfam" id="PF04542">
    <property type="entry name" value="Sigma70_r2"/>
    <property type="match status" value="1"/>
</dbReference>
<accession>A0ABZ3BUZ0</accession>
<sequence>MNEQTNVRRFESLVMPHMNSAYGVARWLTHNDQDAQGVVQEAYIKAFRFIDGSQGVDARAWLLSIVRNIGPLAIYSVIDDLRSGRLVGVLSEYRQRMLGVYAMYVSRQFVDAKIRTFLDHLRMTFSLAPGADERELGSIPVQGSDACRPDYEGIIQAQYRTQHSSVHQSAVSVSLSSRRR</sequence>
<keyword evidence="2" id="KW-0614">Plasmid</keyword>
<dbReference type="Gene3D" id="1.10.1740.10">
    <property type="match status" value="1"/>
</dbReference>
<dbReference type="Proteomes" id="UP001484179">
    <property type="component" value="Plasmid unnamed"/>
</dbReference>
<dbReference type="InterPro" id="IPR013325">
    <property type="entry name" value="RNA_pol_sigma_r2"/>
</dbReference>
<proteinExistence type="predicted"/>
<organism evidence="2 3">
    <name type="scientific">Burkholderia pyrrocinia</name>
    <name type="common">Pseudomonas pyrrocinia</name>
    <dbReference type="NCBI Taxonomy" id="60550"/>
    <lineage>
        <taxon>Bacteria</taxon>
        <taxon>Pseudomonadati</taxon>
        <taxon>Pseudomonadota</taxon>
        <taxon>Betaproteobacteria</taxon>
        <taxon>Burkholderiales</taxon>
        <taxon>Burkholderiaceae</taxon>
        <taxon>Burkholderia</taxon>
        <taxon>Burkholderia cepacia complex</taxon>
    </lineage>
</organism>
<geneLocation type="plasmid" evidence="2 3">
    <name>unnamed</name>
</geneLocation>
<keyword evidence="3" id="KW-1185">Reference proteome</keyword>
<dbReference type="RefSeq" id="WP_342312280.1">
    <property type="nucleotide sequence ID" value="NZ_CP150851.1"/>
</dbReference>
<name>A0ABZ3BUZ0_BURPY</name>
<evidence type="ECO:0000313" key="2">
    <source>
        <dbReference type="EMBL" id="WZW59042.1"/>
    </source>
</evidence>
<evidence type="ECO:0000259" key="1">
    <source>
        <dbReference type="Pfam" id="PF04542"/>
    </source>
</evidence>
<dbReference type="InterPro" id="IPR007627">
    <property type="entry name" value="RNA_pol_sigma70_r2"/>
</dbReference>
<dbReference type="SUPFAM" id="SSF88946">
    <property type="entry name" value="Sigma2 domain of RNA polymerase sigma factors"/>
    <property type="match status" value="1"/>
</dbReference>
<gene>
    <name evidence="2" type="ORF">WN985_35970</name>
</gene>
<dbReference type="EMBL" id="CP150851">
    <property type="protein sequence ID" value="WZW59042.1"/>
    <property type="molecule type" value="Genomic_DNA"/>
</dbReference>
<protein>
    <submittedName>
        <fullName evidence="2">Sigma factor</fullName>
    </submittedName>
</protein>